<evidence type="ECO:0000256" key="1">
    <source>
        <dbReference type="ARBA" id="ARBA00022490"/>
    </source>
</evidence>
<sequence>MADEPLILGIETSCDETGVGIVRGHSLLADALASSVEEHARFGGVVPEVASRAHLEAIVPTMDRALAEAGVSLADIDAIAVTSGPGLAGALLVGVAAAKGYALAAEKPVYGVNHLAAHVAVDTLEHGPLPEPAVALLVSGGHSSLLLVDDLARGVTPLGATIDDAAGEAFDKVARLLGLPFPGGPYIDREARAGDPAAIAFPRGLTAAKDLATHRYDFSFSGLKTAVARWVEARQRAGEPVPVADVAASFQEAVCDVLVTKALDACRTNGIDTLVIGGGVAANSRLRAMAEHRAAKHHIQVRAPRPRLCTDNGAMVAALGSHLVASGVAPSRLDLPADSAMPLTMVSV</sequence>
<evidence type="ECO:0000256" key="3">
    <source>
        <dbReference type="ARBA" id="ARBA00022694"/>
    </source>
</evidence>
<feature type="binding site" evidence="8">
    <location>
        <position position="171"/>
    </location>
    <ligand>
        <name>substrate</name>
    </ligand>
</feature>
<evidence type="ECO:0000259" key="9">
    <source>
        <dbReference type="Pfam" id="PF00814"/>
    </source>
</evidence>
<dbReference type="NCBIfam" id="TIGR00329">
    <property type="entry name" value="gcp_kae1"/>
    <property type="match status" value="1"/>
</dbReference>
<keyword evidence="1 8" id="KW-0963">Cytoplasm</keyword>
<reference evidence="11" key="1">
    <citation type="submission" date="2016-06" db="EMBL/GenBank/DDBJ databases">
        <authorList>
            <person name="Varghese N."/>
            <person name="Submissions Spin"/>
        </authorList>
    </citation>
    <scope>NUCLEOTIDE SEQUENCE [LARGE SCALE GENOMIC DNA]</scope>
    <source>
        <strain evidence="11">DSM 45431</strain>
    </source>
</reference>
<accession>A0A1C6R811</accession>
<dbReference type="Gene3D" id="3.30.420.40">
    <property type="match status" value="2"/>
</dbReference>
<evidence type="ECO:0000313" key="11">
    <source>
        <dbReference type="Proteomes" id="UP000199413"/>
    </source>
</evidence>
<keyword evidence="11" id="KW-1185">Reference proteome</keyword>
<dbReference type="RefSeq" id="WP_091335473.1">
    <property type="nucleotide sequence ID" value="NZ_FMHV01000002.1"/>
</dbReference>
<keyword evidence="6 8" id="KW-0012">Acyltransferase</keyword>
<gene>
    <name evidence="8" type="primary">tsaD</name>
    <name evidence="10" type="ORF">GA0070624_0034</name>
</gene>
<proteinExistence type="inferred from homology"/>
<feature type="binding site" evidence="8">
    <location>
        <position position="188"/>
    </location>
    <ligand>
        <name>substrate</name>
    </ligand>
</feature>
<feature type="binding site" evidence="8">
    <location>
        <position position="184"/>
    </location>
    <ligand>
        <name>substrate</name>
    </ligand>
</feature>
<dbReference type="Pfam" id="PF00814">
    <property type="entry name" value="TsaD"/>
    <property type="match status" value="1"/>
</dbReference>
<dbReference type="InterPro" id="IPR022450">
    <property type="entry name" value="TsaD"/>
</dbReference>
<feature type="domain" description="Gcp-like" evidence="9">
    <location>
        <begin position="27"/>
        <end position="317"/>
    </location>
</feature>
<dbReference type="PRINTS" id="PR00789">
    <property type="entry name" value="OSIALOPTASE"/>
</dbReference>
<comment type="cofactor">
    <cofactor evidence="8">
        <name>Fe(2+)</name>
        <dbReference type="ChEBI" id="CHEBI:29033"/>
    </cofactor>
    <text evidence="8">Binds 1 Fe(2+) ion per subunit.</text>
</comment>
<evidence type="ECO:0000256" key="8">
    <source>
        <dbReference type="HAMAP-Rule" id="MF_01445"/>
    </source>
</evidence>
<dbReference type="STRING" id="568872.GA0070624_0034"/>
<comment type="function">
    <text evidence="8">Required for the formation of a threonylcarbamoyl group on adenosine at position 37 (t(6)A37) in tRNAs that read codons beginning with adenine. Is involved in the transfer of the threonylcarbamoyl moiety of threonylcarbamoyl-AMP (TC-AMP) to the N6 group of A37, together with TsaE and TsaB. TsaD likely plays a direct catalytic role in this reaction.</text>
</comment>
<keyword evidence="3 8" id="KW-0819">tRNA processing</keyword>
<dbReference type="FunFam" id="3.30.420.40:FF:000040">
    <property type="entry name" value="tRNA N6-adenosine threonylcarbamoyltransferase"/>
    <property type="match status" value="1"/>
</dbReference>
<dbReference type="GO" id="GO:0061711">
    <property type="term" value="F:tRNA N(6)-L-threonylcarbamoyladenine synthase activity"/>
    <property type="evidence" value="ECO:0007669"/>
    <property type="project" value="UniProtKB-EC"/>
</dbReference>
<evidence type="ECO:0000256" key="2">
    <source>
        <dbReference type="ARBA" id="ARBA00022679"/>
    </source>
</evidence>
<dbReference type="NCBIfam" id="TIGR03723">
    <property type="entry name" value="T6A_TsaD_YgjD"/>
    <property type="match status" value="1"/>
</dbReference>
<feature type="binding site" evidence="8">
    <location>
        <position position="114"/>
    </location>
    <ligand>
        <name>Fe cation</name>
        <dbReference type="ChEBI" id="CHEBI:24875"/>
    </ligand>
</feature>
<dbReference type="PANTHER" id="PTHR11735:SF6">
    <property type="entry name" value="TRNA N6-ADENOSINE THREONYLCARBAMOYLTRANSFERASE, MITOCHONDRIAL"/>
    <property type="match status" value="1"/>
</dbReference>
<evidence type="ECO:0000256" key="4">
    <source>
        <dbReference type="ARBA" id="ARBA00022723"/>
    </source>
</evidence>
<dbReference type="InterPro" id="IPR017861">
    <property type="entry name" value="KAE1/TsaD"/>
</dbReference>
<dbReference type="OrthoDB" id="9806197at2"/>
<dbReference type="InterPro" id="IPR043129">
    <property type="entry name" value="ATPase_NBD"/>
</dbReference>
<dbReference type="Proteomes" id="UP000199413">
    <property type="component" value="Unassembled WGS sequence"/>
</dbReference>
<dbReference type="CDD" id="cd24133">
    <property type="entry name" value="ASKHA_NBD_TsaD_bac"/>
    <property type="match status" value="1"/>
</dbReference>
<evidence type="ECO:0000313" key="10">
    <source>
        <dbReference type="EMBL" id="SCL13172.1"/>
    </source>
</evidence>
<keyword evidence="5 8" id="KW-0408">Iron</keyword>
<feature type="binding site" evidence="8">
    <location>
        <position position="311"/>
    </location>
    <ligand>
        <name>Fe cation</name>
        <dbReference type="ChEBI" id="CHEBI:24875"/>
    </ligand>
</feature>
<name>A0A1C6R811_9ACTN</name>
<dbReference type="PANTHER" id="PTHR11735">
    <property type="entry name" value="TRNA N6-ADENOSINE THREONYLCARBAMOYLTRANSFERASE"/>
    <property type="match status" value="1"/>
</dbReference>
<evidence type="ECO:0000256" key="6">
    <source>
        <dbReference type="ARBA" id="ARBA00023315"/>
    </source>
</evidence>
<keyword evidence="2 8" id="KW-0808">Transferase</keyword>
<dbReference type="EMBL" id="FMHV01000002">
    <property type="protein sequence ID" value="SCL13172.1"/>
    <property type="molecule type" value="Genomic_DNA"/>
</dbReference>
<feature type="binding site" evidence="8">
    <location>
        <position position="283"/>
    </location>
    <ligand>
        <name>substrate</name>
    </ligand>
</feature>
<organism evidence="10 11">
    <name type="scientific">Micromonospora rhizosphaerae</name>
    <dbReference type="NCBI Taxonomy" id="568872"/>
    <lineage>
        <taxon>Bacteria</taxon>
        <taxon>Bacillati</taxon>
        <taxon>Actinomycetota</taxon>
        <taxon>Actinomycetes</taxon>
        <taxon>Micromonosporales</taxon>
        <taxon>Micromonosporaceae</taxon>
        <taxon>Micromonospora</taxon>
    </lineage>
</organism>
<feature type="binding site" evidence="8">
    <location>
        <begin position="137"/>
        <end position="141"/>
    </location>
    <ligand>
        <name>substrate</name>
    </ligand>
</feature>
<dbReference type="InterPro" id="IPR000905">
    <property type="entry name" value="Gcp-like_dom"/>
</dbReference>
<dbReference type="GO" id="GO:0005737">
    <property type="term" value="C:cytoplasm"/>
    <property type="evidence" value="ECO:0007669"/>
    <property type="project" value="UniProtKB-SubCell"/>
</dbReference>
<comment type="catalytic activity">
    <reaction evidence="7 8">
        <text>L-threonylcarbamoyladenylate + adenosine(37) in tRNA = N(6)-L-threonylcarbamoyladenosine(37) in tRNA + AMP + H(+)</text>
        <dbReference type="Rhea" id="RHEA:37059"/>
        <dbReference type="Rhea" id="RHEA-COMP:10162"/>
        <dbReference type="Rhea" id="RHEA-COMP:10163"/>
        <dbReference type="ChEBI" id="CHEBI:15378"/>
        <dbReference type="ChEBI" id="CHEBI:73682"/>
        <dbReference type="ChEBI" id="CHEBI:74411"/>
        <dbReference type="ChEBI" id="CHEBI:74418"/>
        <dbReference type="ChEBI" id="CHEBI:456215"/>
        <dbReference type="EC" id="2.3.1.234"/>
    </reaction>
</comment>
<comment type="subcellular location">
    <subcellularLocation>
        <location evidence="8">Cytoplasm</location>
    </subcellularLocation>
</comment>
<dbReference type="EC" id="2.3.1.234" evidence="8"/>
<keyword evidence="4 8" id="KW-0479">Metal-binding</keyword>
<dbReference type="GO" id="GO:0002949">
    <property type="term" value="P:tRNA threonylcarbamoyladenosine modification"/>
    <property type="evidence" value="ECO:0007669"/>
    <property type="project" value="UniProtKB-UniRule"/>
</dbReference>
<comment type="similarity">
    <text evidence="8">Belongs to the KAE1 / TsaD family.</text>
</comment>
<dbReference type="SUPFAM" id="SSF53067">
    <property type="entry name" value="Actin-like ATPase domain"/>
    <property type="match status" value="1"/>
</dbReference>
<evidence type="ECO:0000256" key="5">
    <source>
        <dbReference type="ARBA" id="ARBA00023004"/>
    </source>
</evidence>
<dbReference type="AlphaFoldDB" id="A0A1C6R811"/>
<dbReference type="FunFam" id="3.30.420.40:FF:000012">
    <property type="entry name" value="tRNA N6-adenosine threonylcarbamoyltransferase"/>
    <property type="match status" value="1"/>
</dbReference>
<protein>
    <recommendedName>
        <fullName evidence="8">tRNA N6-adenosine threonylcarbamoyltransferase</fullName>
        <ecNumber evidence="8">2.3.1.234</ecNumber>
    </recommendedName>
    <alternativeName>
        <fullName evidence="8">N6-L-threonylcarbamoyladenine synthase</fullName>
        <shortName evidence="8">t(6)A synthase</shortName>
    </alternativeName>
    <alternativeName>
        <fullName evidence="8">t(6)A37 threonylcarbamoyladenosine biosynthesis protein TsaD</fullName>
    </alternativeName>
    <alternativeName>
        <fullName evidence="8">tRNA threonylcarbamoyladenosine biosynthesis protein TsaD</fullName>
    </alternativeName>
</protein>
<evidence type="ECO:0000256" key="7">
    <source>
        <dbReference type="ARBA" id="ARBA00048117"/>
    </source>
</evidence>
<feature type="binding site" evidence="8">
    <location>
        <position position="118"/>
    </location>
    <ligand>
        <name>Fe cation</name>
        <dbReference type="ChEBI" id="CHEBI:24875"/>
    </ligand>
</feature>
<dbReference type="HAMAP" id="MF_01445">
    <property type="entry name" value="TsaD"/>
    <property type="match status" value="1"/>
</dbReference>
<dbReference type="GO" id="GO:0005506">
    <property type="term" value="F:iron ion binding"/>
    <property type="evidence" value="ECO:0007669"/>
    <property type="project" value="UniProtKB-UniRule"/>
</dbReference>